<dbReference type="AlphaFoldDB" id="A0A919I8A4"/>
<reference evidence="3" key="1">
    <citation type="submission" date="2020-10" db="EMBL/GenBank/DDBJ databases">
        <title>Genome Sequence of ESBL Producing Zambian Clinical Strains.</title>
        <authorList>
            <person name="Shawa M."/>
            <person name="Furuta Y."/>
            <person name="Simbotwe M."/>
            <person name="Mulenga E."/>
            <person name="Mubanga M."/>
            <person name="Mulenga G."/>
            <person name="Kaile C."/>
            <person name="Zorigt T."/>
            <person name="Hang'ombe B."/>
            <person name="Higashi H."/>
        </authorList>
    </citation>
    <scope>NUCLEOTIDE SEQUENCE</scope>
    <source>
        <strain evidence="3">Zam_UTH_09</strain>
    </source>
</reference>
<dbReference type="Pfam" id="PF13607">
    <property type="entry name" value="Succ_CoA_lig"/>
    <property type="match status" value="1"/>
</dbReference>
<comment type="similarity">
    <text evidence="1">In the N-terminal section; belongs to the acetate CoA ligase alpha subunit family.</text>
</comment>
<evidence type="ECO:0000259" key="2">
    <source>
        <dbReference type="Pfam" id="PF13607"/>
    </source>
</evidence>
<dbReference type="InterPro" id="IPR016102">
    <property type="entry name" value="Succinyl-CoA_synth-like"/>
</dbReference>
<dbReference type="PANTHER" id="PTHR42793:SF1">
    <property type="entry name" value="PEPTIDYL-LYSINE N-ACETYLTRANSFERASE PATZ"/>
    <property type="match status" value="1"/>
</dbReference>
<dbReference type="Gene3D" id="3.30.470.20">
    <property type="entry name" value="ATP-grasp fold, B domain"/>
    <property type="match status" value="1"/>
</dbReference>
<protein>
    <recommendedName>
        <fullName evidence="2">Succinyl-CoA synthetase-like flavodoxin domain-containing protein</fullName>
    </recommendedName>
</protein>
<dbReference type="Gene3D" id="3.30.1490.20">
    <property type="entry name" value="ATP-grasp fold, A domain"/>
    <property type="match status" value="1"/>
</dbReference>
<dbReference type="SUPFAM" id="SSF56059">
    <property type="entry name" value="Glutathione synthetase ATP-binding domain-like"/>
    <property type="match status" value="1"/>
</dbReference>
<dbReference type="FunFam" id="3.30.1490.20:FF:000020">
    <property type="entry name" value="Protein lysine acetyltransferase"/>
    <property type="match status" value="1"/>
</dbReference>
<feature type="domain" description="Succinyl-CoA synthetase-like flavodoxin" evidence="2">
    <location>
        <begin position="1"/>
        <end position="49"/>
    </location>
</feature>
<name>A0A919I8A4_KLEPN</name>
<gene>
    <name evidence="3" type="ORF">KPZU09_75470</name>
</gene>
<dbReference type="SUPFAM" id="SSF52210">
    <property type="entry name" value="Succinyl-CoA synthetase domains"/>
    <property type="match status" value="1"/>
</dbReference>
<dbReference type="Pfam" id="PF13549">
    <property type="entry name" value="ATP-grasp_5"/>
    <property type="match status" value="1"/>
</dbReference>
<evidence type="ECO:0000313" key="4">
    <source>
        <dbReference type="Proteomes" id="UP000655094"/>
    </source>
</evidence>
<dbReference type="Gene3D" id="3.40.50.261">
    <property type="entry name" value="Succinyl-CoA synthetase domains"/>
    <property type="match status" value="1"/>
</dbReference>
<dbReference type="InterPro" id="IPR013815">
    <property type="entry name" value="ATP_grasp_subdomain_1"/>
</dbReference>
<dbReference type="EMBL" id="BNFF01000002">
    <property type="protein sequence ID" value="GHK57811.1"/>
    <property type="molecule type" value="Genomic_DNA"/>
</dbReference>
<dbReference type="Proteomes" id="UP000655094">
    <property type="component" value="Unassembled WGS sequence"/>
</dbReference>
<evidence type="ECO:0000256" key="1">
    <source>
        <dbReference type="ARBA" id="ARBA00060888"/>
    </source>
</evidence>
<dbReference type="GO" id="GO:0005524">
    <property type="term" value="F:ATP binding"/>
    <property type="evidence" value="ECO:0007669"/>
    <property type="project" value="InterPro"/>
</dbReference>
<proteinExistence type="inferred from homology"/>
<dbReference type="PANTHER" id="PTHR42793">
    <property type="entry name" value="COA BINDING DOMAIN CONTAINING PROTEIN"/>
    <property type="match status" value="1"/>
</dbReference>
<dbReference type="GO" id="GO:0003824">
    <property type="term" value="F:catalytic activity"/>
    <property type="evidence" value="ECO:0007669"/>
    <property type="project" value="UniProtKB-ARBA"/>
</dbReference>
<comment type="caution">
    <text evidence="3">The sequence shown here is derived from an EMBL/GenBank/DDBJ whole genome shotgun (WGS) entry which is preliminary data.</text>
</comment>
<dbReference type="InterPro" id="IPR032875">
    <property type="entry name" value="Succ_CoA_lig_flav_dom"/>
</dbReference>
<organism evidence="3 4">
    <name type="scientific">Klebsiella pneumoniae</name>
    <dbReference type="NCBI Taxonomy" id="573"/>
    <lineage>
        <taxon>Bacteria</taxon>
        <taxon>Pseudomonadati</taxon>
        <taxon>Pseudomonadota</taxon>
        <taxon>Gammaproteobacteria</taxon>
        <taxon>Enterobacterales</taxon>
        <taxon>Enterobacteriaceae</taxon>
        <taxon>Klebsiella/Raoultella group</taxon>
        <taxon>Klebsiella</taxon>
        <taxon>Klebsiella pneumoniae complex</taxon>
    </lineage>
</organism>
<accession>A0A919I8A4</accession>
<evidence type="ECO:0000313" key="3">
    <source>
        <dbReference type="EMBL" id="GHK57811.1"/>
    </source>
</evidence>
<sequence>MIKSGRSPAAQKLLHANSGMDPAWDAAIQRAGLLRVQDTHELFSAVETLSHMRPLRGEKLMIVSNGAAPAALALDELWLRNGKLATLSEETRDALRQALPVGVEIANPLDLRDDANSEHYQRAVNVLLNSQDYDALLVIHSPSAAAPGTESALALIDALKHHPRGKYVTVLTNWCGEFSSQEARRLFSDAGLPTYRTPEGTITAFMHMVEYRRNQKQLRETPVLPDSLTANTSEAHALLQQAIEDGATTLDTHEVSPVLRAYGIHTLPTWIAADSAEAVHIAEQIGYPVALKLRSPDIPHKSEVQGVMLYLRTAAEVQQAADAMIDRVKLARPRRASMDCWCKAWPIALAPRS</sequence>